<dbReference type="PANTHER" id="PTHR30390:SF6">
    <property type="entry name" value="DNAA INITIATOR-ASSOCIATING PROTEIN DIAA"/>
    <property type="match status" value="1"/>
</dbReference>
<gene>
    <name evidence="9" type="primary">gmhA</name>
    <name evidence="11" type="ORF">C4520_05470</name>
</gene>
<organism evidence="11 12">
    <name type="scientific">Abyssobacteria bacterium (strain SURF_5)</name>
    <dbReference type="NCBI Taxonomy" id="2093360"/>
    <lineage>
        <taxon>Bacteria</taxon>
        <taxon>Pseudomonadati</taxon>
        <taxon>Candidatus Hydrogenedentota</taxon>
        <taxon>Candidatus Abyssobacteria</taxon>
    </lineage>
</organism>
<dbReference type="HAMAP" id="MF_00067">
    <property type="entry name" value="GmhA"/>
    <property type="match status" value="1"/>
</dbReference>
<keyword evidence="6 9" id="KW-0862">Zinc</keyword>
<dbReference type="CDD" id="cd05006">
    <property type="entry name" value="SIS_GmhA"/>
    <property type="match status" value="1"/>
</dbReference>
<dbReference type="EMBL" id="QZKU01000042">
    <property type="protein sequence ID" value="RJP23891.1"/>
    <property type="molecule type" value="Genomic_DNA"/>
</dbReference>
<dbReference type="EC" id="5.3.1.28" evidence="9"/>
<comment type="caution">
    <text evidence="11">The sequence shown here is derived from an EMBL/GenBank/DDBJ whole genome shotgun (WGS) entry which is preliminary data.</text>
</comment>
<reference evidence="11 12" key="1">
    <citation type="journal article" date="2017" name="ISME J.">
        <title>Energy and carbon metabolisms in a deep terrestrial subsurface fluid microbial community.</title>
        <authorList>
            <person name="Momper L."/>
            <person name="Jungbluth S.P."/>
            <person name="Lee M.D."/>
            <person name="Amend J.P."/>
        </authorList>
    </citation>
    <scope>NUCLEOTIDE SEQUENCE [LARGE SCALE GENOMIC DNA]</scope>
    <source>
        <strain evidence="11">SURF_5</strain>
    </source>
</reference>
<dbReference type="InterPro" id="IPR004515">
    <property type="entry name" value="Phosphoheptose_Isoase"/>
</dbReference>
<protein>
    <recommendedName>
        <fullName evidence="9">Phosphoheptose isomerase</fullName>
        <ecNumber evidence="9">5.3.1.28</ecNumber>
    </recommendedName>
    <alternativeName>
        <fullName evidence="9">Sedoheptulose 7-phosphate isomerase</fullName>
    </alternativeName>
</protein>
<comment type="similarity">
    <text evidence="3 9">Belongs to the SIS family. GmhA subfamily.</text>
</comment>
<evidence type="ECO:0000256" key="4">
    <source>
        <dbReference type="ARBA" id="ARBA00022490"/>
    </source>
</evidence>
<evidence type="ECO:0000256" key="1">
    <source>
        <dbReference type="ARBA" id="ARBA00000348"/>
    </source>
</evidence>
<feature type="binding site" evidence="9">
    <location>
        <begin position="119"/>
        <end position="121"/>
    </location>
    <ligand>
        <name>substrate</name>
    </ligand>
</feature>
<evidence type="ECO:0000256" key="3">
    <source>
        <dbReference type="ARBA" id="ARBA00009894"/>
    </source>
</evidence>
<dbReference type="PANTHER" id="PTHR30390">
    <property type="entry name" value="SEDOHEPTULOSE 7-PHOSPHATE ISOMERASE / DNAA INITIATOR-ASSOCIATING FACTOR FOR REPLICATION INITIATION"/>
    <property type="match status" value="1"/>
</dbReference>
<evidence type="ECO:0000256" key="9">
    <source>
        <dbReference type="HAMAP-Rule" id="MF_00067"/>
    </source>
</evidence>
<feature type="binding site" evidence="9">
    <location>
        <begin position="93"/>
        <end position="94"/>
    </location>
    <ligand>
        <name>substrate</name>
    </ligand>
</feature>
<evidence type="ECO:0000313" key="12">
    <source>
        <dbReference type="Proteomes" id="UP000265882"/>
    </source>
</evidence>
<dbReference type="PROSITE" id="PS51464">
    <property type="entry name" value="SIS"/>
    <property type="match status" value="1"/>
</dbReference>
<dbReference type="GO" id="GO:0008270">
    <property type="term" value="F:zinc ion binding"/>
    <property type="evidence" value="ECO:0007669"/>
    <property type="project" value="UniProtKB-UniRule"/>
</dbReference>
<comment type="subcellular location">
    <subcellularLocation>
        <location evidence="2 9">Cytoplasm</location>
    </subcellularLocation>
</comment>
<dbReference type="Gene3D" id="3.40.50.10490">
    <property type="entry name" value="Glucose-6-phosphate isomerase like protein, domain 1"/>
    <property type="match status" value="1"/>
</dbReference>
<feature type="binding site" evidence="9">
    <location>
        <begin position="51"/>
        <end position="53"/>
    </location>
    <ligand>
        <name>substrate</name>
    </ligand>
</feature>
<dbReference type="AlphaFoldDB" id="A0A3A4P7M2"/>
<keyword evidence="4 9" id="KW-0963">Cytoplasm</keyword>
<proteinExistence type="inferred from homology"/>
<dbReference type="SUPFAM" id="SSF53697">
    <property type="entry name" value="SIS domain"/>
    <property type="match status" value="1"/>
</dbReference>
<feature type="binding site" evidence="9">
    <location>
        <position position="171"/>
    </location>
    <ligand>
        <name>Zn(2+)</name>
        <dbReference type="ChEBI" id="CHEBI:29105"/>
    </ligand>
</feature>
<keyword evidence="5 9" id="KW-0479">Metal-binding</keyword>
<keyword evidence="7 9" id="KW-0413">Isomerase</keyword>
<comment type="pathway">
    <text evidence="9">Carbohydrate biosynthesis; D-glycero-D-manno-heptose 7-phosphate biosynthesis; D-glycero-alpha-D-manno-heptose 7-phosphate and D-glycero-beta-D-manno-heptose 7-phosphate from sedoheptulose 7-phosphate: step 1/1.</text>
</comment>
<dbReference type="GO" id="GO:0005975">
    <property type="term" value="P:carbohydrate metabolic process"/>
    <property type="evidence" value="ECO:0007669"/>
    <property type="project" value="UniProtKB-UniRule"/>
</dbReference>
<comment type="cofactor">
    <cofactor evidence="9">
        <name>Zn(2+)</name>
        <dbReference type="ChEBI" id="CHEBI:29105"/>
    </cofactor>
    <text evidence="9">Binds 1 zinc ion per subunit.</text>
</comment>
<comment type="miscellaneous">
    <text evidence="9">The reaction produces a racemic mixture of D-glycero-alpha-D-manno-heptose 7-phosphate and D-glycero-beta-D-manno-heptose 7-phosphate.</text>
</comment>
<evidence type="ECO:0000256" key="8">
    <source>
        <dbReference type="ARBA" id="ARBA00023277"/>
    </source>
</evidence>
<evidence type="ECO:0000256" key="7">
    <source>
        <dbReference type="ARBA" id="ARBA00023235"/>
    </source>
</evidence>
<feature type="binding site" evidence="9">
    <location>
        <position position="179"/>
    </location>
    <ligand>
        <name>Zn(2+)</name>
        <dbReference type="ChEBI" id="CHEBI:29105"/>
    </ligand>
</feature>
<dbReference type="GO" id="GO:0097367">
    <property type="term" value="F:carbohydrate derivative binding"/>
    <property type="evidence" value="ECO:0007669"/>
    <property type="project" value="InterPro"/>
</dbReference>
<comment type="function">
    <text evidence="9">Catalyzes the isomerization of sedoheptulose 7-phosphate in D-glycero-D-manno-heptose 7-phosphate.</text>
</comment>
<dbReference type="Proteomes" id="UP000265882">
    <property type="component" value="Unassembled WGS sequence"/>
</dbReference>
<sequence length="194" mass="21141">MKNRELIQQKIEDSVRVKQRFSDELLSNIELTAEKIVDCYRNGGKLILFGNGGSAADAQHIACELVGRFLKERRPLFAVALNTNSSVLTSIGNDYGYDRIFERQVEASAKPEDVVIGISTSGNSPNIIRAIEAAHRIGSTTIGMTGLSGGLLKGAADILLNVPSGETPRIQESHILIGHIICELVERAIEEEKQ</sequence>
<dbReference type="InterPro" id="IPR046348">
    <property type="entry name" value="SIS_dom_sf"/>
</dbReference>
<feature type="binding site" evidence="9">
    <location>
        <position position="64"/>
    </location>
    <ligand>
        <name>substrate</name>
    </ligand>
</feature>
<feature type="binding site" evidence="9">
    <location>
        <position position="60"/>
    </location>
    <ligand>
        <name>Zn(2+)</name>
        <dbReference type="ChEBI" id="CHEBI:29105"/>
    </ligand>
</feature>
<feature type="binding site" evidence="9">
    <location>
        <position position="64"/>
    </location>
    <ligand>
        <name>Zn(2+)</name>
        <dbReference type="ChEBI" id="CHEBI:29105"/>
    </ligand>
</feature>
<evidence type="ECO:0000256" key="2">
    <source>
        <dbReference type="ARBA" id="ARBA00004496"/>
    </source>
</evidence>
<dbReference type="InterPro" id="IPR035461">
    <property type="entry name" value="GmhA/DiaA"/>
</dbReference>
<dbReference type="GO" id="GO:0005737">
    <property type="term" value="C:cytoplasm"/>
    <property type="evidence" value="ECO:0007669"/>
    <property type="project" value="UniProtKB-SubCell"/>
</dbReference>
<dbReference type="GO" id="GO:0008968">
    <property type="term" value="F:D-sedoheptulose 7-phosphate isomerase activity"/>
    <property type="evidence" value="ECO:0007669"/>
    <property type="project" value="UniProtKB-UniRule"/>
</dbReference>
<dbReference type="Pfam" id="PF13580">
    <property type="entry name" value="SIS_2"/>
    <property type="match status" value="1"/>
</dbReference>
<dbReference type="GO" id="GO:2001061">
    <property type="term" value="P:D-glycero-D-manno-heptose 7-phosphate biosynthetic process"/>
    <property type="evidence" value="ECO:0007669"/>
    <property type="project" value="UniProtKB-UniPathway"/>
</dbReference>
<dbReference type="InterPro" id="IPR050099">
    <property type="entry name" value="SIS_GmhA/DiaA_subfam"/>
</dbReference>
<evidence type="ECO:0000256" key="6">
    <source>
        <dbReference type="ARBA" id="ARBA00022833"/>
    </source>
</evidence>
<feature type="domain" description="SIS" evidence="10">
    <location>
        <begin position="36"/>
        <end position="194"/>
    </location>
</feature>
<feature type="binding site" evidence="9">
    <location>
        <position position="124"/>
    </location>
    <ligand>
        <name>substrate</name>
    </ligand>
</feature>
<keyword evidence="8 9" id="KW-0119">Carbohydrate metabolism</keyword>
<comment type="catalytic activity">
    <reaction evidence="1 9">
        <text>2 D-sedoheptulose 7-phosphate = D-glycero-alpha-D-manno-heptose 7-phosphate + D-glycero-beta-D-manno-heptose 7-phosphate</text>
        <dbReference type="Rhea" id="RHEA:27489"/>
        <dbReference type="ChEBI" id="CHEBI:57483"/>
        <dbReference type="ChEBI" id="CHEBI:60203"/>
        <dbReference type="ChEBI" id="CHEBI:60204"/>
        <dbReference type="EC" id="5.3.1.28"/>
    </reaction>
</comment>
<dbReference type="UniPathway" id="UPA00041">
    <property type="reaction ID" value="UER00436"/>
</dbReference>
<accession>A0A3A4P7M2</accession>
<evidence type="ECO:0000259" key="10">
    <source>
        <dbReference type="PROSITE" id="PS51464"/>
    </source>
</evidence>
<evidence type="ECO:0000256" key="5">
    <source>
        <dbReference type="ARBA" id="ARBA00022723"/>
    </source>
</evidence>
<evidence type="ECO:0000313" key="11">
    <source>
        <dbReference type="EMBL" id="RJP23891.1"/>
    </source>
</evidence>
<feature type="binding site" evidence="9">
    <location>
        <position position="171"/>
    </location>
    <ligand>
        <name>substrate</name>
    </ligand>
</feature>
<dbReference type="InterPro" id="IPR001347">
    <property type="entry name" value="SIS_dom"/>
</dbReference>
<name>A0A3A4P7M2_ABYX5</name>